<dbReference type="SUPFAM" id="SSF52540">
    <property type="entry name" value="P-loop containing nucleoside triphosphate hydrolases"/>
    <property type="match status" value="1"/>
</dbReference>
<dbReference type="InterPro" id="IPR027417">
    <property type="entry name" value="P-loop_NTPase"/>
</dbReference>
<dbReference type="EMBL" id="DXFG01000006">
    <property type="protein sequence ID" value="HIX36274.1"/>
    <property type="molecule type" value="Genomic_DNA"/>
</dbReference>
<sequence>MLNKKPMLLVLAGPNGSGKSTITQYFEIAGSYTNADEVVSATGMTNEEAARFVDRKRYESIQAKEDFTFETTVAGRQYI</sequence>
<dbReference type="AlphaFoldDB" id="A0A9D2AL29"/>
<organism evidence="1 2">
    <name type="scientific">Candidatus Blautia pullistercoris</name>
    <dbReference type="NCBI Taxonomy" id="2838499"/>
    <lineage>
        <taxon>Bacteria</taxon>
        <taxon>Bacillati</taxon>
        <taxon>Bacillota</taxon>
        <taxon>Clostridia</taxon>
        <taxon>Lachnospirales</taxon>
        <taxon>Lachnospiraceae</taxon>
        <taxon>Blautia</taxon>
    </lineage>
</organism>
<dbReference type="Proteomes" id="UP000824230">
    <property type="component" value="Unassembled WGS sequence"/>
</dbReference>
<accession>A0A9D2AL29</accession>
<comment type="caution">
    <text evidence="1">The sequence shown here is derived from an EMBL/GenBank/DDBJ whole genome shotgun (WGS) entry which is preliminary data.</text>
</comment>
<reference evidence="1" key="2">
    <citation type="submission" date="2021-04" db="EMBL/GenBank/DDBJ databases">
        <authorList>
            <person name="Gilroy R."/>
        </authorList>
    </citation>
    <scope>NUCLEOTIDE SEQUENCE</scope>
    <source>
        <strain evidence="1">ChiHjej12B11-1927</strain>
    </source>
</reference>
<protein>
    <recommendedName>
        <fullName evidence="3">UDP-N-acetylglucosamine kinase</fullName>
    </recommendedName>
</protein>
<evidence type="ECO:0000313" key="1">
    <source>
        <dbReference type="EMBL" id="HIX36274.1"/>
    </source>
</evidence>
<evidence type="ECO:0008006" key="3">
    <source>
        <dbReference type="Google" id="ProtNLM"/>
    </source>
</evidence>
<reference evidence="1" key="1">
    <citation type="journal article" date="2021" name="PeerJ">
        <title>Extensive microbial diversity within the chicken gut microbiome revealed by metagenomics and culture.</title>
        <authorList>
            <person name="Gilroy R."/>
            <person name="Ravi A."/>
            <person name="Getino M."/>
            <person name="Pursley I."/>
            <person name="Horton D.L."/>
            <person name="Alikhan N.F."/>
            <person name="Baker D."/>
            <person name="Gharbi K."/>
            <person name="Hall N."/>
            <person name="Watson M."/>
            <person name="Adriaenssens E.M."/>
            <person name="Foster-Nyarko E."/>
            <person name="Jarju S."/>
            <person name="Secka A."/>
            <person name="Antonio M."/>
            <person name="Oren A."/>
            <person name="Chaudhuri R.R."/>
            <person name="La Ragione R."/>
            <person name="Hildebrand F."/>
            <person name="Pallen M.J."/>
        </authorList>
    </citation>
    <scope>NUCLEOTIDE SEQUENCE</scope>
    <source>
        <strain evidence="1">ChiHjej12B11-1927</strain>
    </source>
</reference>
<name>A0A9D2AL29_9FIRM</name>
<evidence type="ECO:0000313" key="2">
    <source>
        <dbReference type="Proteomes" id="UP000824230"/>
    </source>
</evidence>
<proteinExistence type="predicted"/>
<dbReference type="Gene3D" id="3.40.50.300">
    <property type="entry name" value="P-loop containing nucleotide triphosphate hydrolases"/>
    <property type="match status" value="1"/>
</dbReference>
<gene>
    <name evidence="1" type="ORF">H9738_00160</name>
</gene>